<dbReference type="Pfam" id="PF09791">
    <property type="entry name" value="Oxidored-like"/>
    <property type="match status" value="1"/>
</dbReference>
<dbReference type="Proteomes" id="UP000016931">
    <property type="component" value="Unassembled WGS sequence"/>
</dbReference>
<accession>M3B8E8</accession>
<keyword evidence="4" id="KW-1185">Reference proteome</keyword>
<dbReference type="EMBL" id="KB456261">
    <property type="protein sequence ID" value="EMF16127.1"/>
    <property type="molecule type" value="Genomic_DNA"/>
</dbReference>
<feature type="compositionally biased region" description="Basic and acidic residues" evidence="1">
    <location>
        <begin position="267"/>
        <end position="277"/>
    </location>
</feature>
<proteinExistence type="predicted"/>
<dbReference type="HOGENOM" id="CLU_062297_0_0_1"/>
<dbReference type="GeneID" id="27901660"/>
<gene>
    <name evidence="3" type="ORF">SEPMUDRAFT_147781</name>
</gene>
<evidence type="ECO:0000313" key="3">
    <source>
        <dbReference type="EMBL" id="EMF16127.1"/>
    </source>
</evidence>
<feature type="domain" description="Oxidoreductase-like" evidence="2">
    <location>
        <begin position="132"/>
        <end position="176"/>
    </location>
</feature>
<dbReference type="PANTHER" id="PTHR21193">
    <property type="entry name" value="OXIDOREDUCTASE-LIKE DOMAIN-CONTAINING PROTEIN 1"/>
    <property type="match status" value="1"/>
</dbReference>
<evidence type="ECO:0000256" key="1">
    <source>
        <dbReference type="SAM" id="MobiDB-lite"/>
    </source>
</evidence>
<dbReference type="eggNOG" id="KOG4690">
    <property type="taxonomic scope" value="Eukaryota"/>
</dbReference>
<feature type="region of interest" description="Disordered" evidence="1">
    <location>
        <begin position="262"/>
        <end position="295"/>
    </location>
</feature>
<dbReference type="GO" id="GO:0005739">
    <property type="term" value="C:mitochondrion"/>
    <property type="evidence" value="ECO:0007669"/>
    <property type="project" value="TreeGrafter"/>
</dbReference>
<feature type="compositionally biased region" description="Basic residues" evidence="1">
    <location>
        <begin position="35"/>
        <end position="44"/>
    </location>
</feature>
<name>M3B8E8_SPHMS</name>
<dbReference type="AlphaFoldDB" id="M3B8E8"/>
<feature type="compositionally biased region" description="Low complexity" evidence="1">
    <location>
        <begin position="18"/>
        <end position="29"/>
    </location>
</feature>
<organism evidence="3 4">
    <name type="scientific">Sphaerulina musiva (strain SO2202)</name>
    <name type="common">Poplar stem canker fungus</name>
    <name type="synonym">Septoria musiva</name>
    <dbReference type="NCBI Taxonomy" id="692275"/>
    <lineage>
        <taxon>Eukaryota</taxon>
        <taxon>Fungi</taxon>
        <taxon>Dikarya</taxon>
        <taxon>Ascomycota</taxon>
        <taxon>Pezizomycotina</taxon>
        <taxon>Dothideomycetes</taxon>
        <taxon>Dothideomycetidae</taxon>
        <taxon>Mycosphaerellales</taxon>
        <taxon>Mycosphaerellaceae</taxon>
        <taxon>Sphaerulina</taxon>
    </lineage>
</organism>
<feature type="region of interest" description="Disordered" evidence="1">
    <location>
        <begin position="16"/>
        <end position="59"/>
    </location>
</feature>
<sequence length="295" mass="32822">MRPALRISSAFTRRNLPASAARTTASRASCPRPRLQTRRIAHTTRRNDKANTSSPYPGYEIDALDAPLHGERQHVDRPYADPSPEDLYPMTAKEVEKQDDENSTLARAKRVFGDRERDALERKRLMESKSRMIAGVLIPPKPEEPDNCCMSGCVNCVWERFREELEEYALKMKEAKTAQNIQRLQGQATGLMSAESDAPNHVAISMDDDGGGSETLWNDAIPEQVAAVIEGGAGGVEDDPFAGVPIGIREFMRTEKKLKELHKKRGEKMETALDTELRPAAWSTSTRSTTSASPR</sequence>
<evidence type="ECO:0000259" key="2">
    <source>
        <dbReference type="Pfam" id="PF09791"/>
    </source>
</evidence>
<dbReference type="STRING" id="692275.M3B8E8"/>
<evidence type="ECO:0000313" key="4">
    <source>
        <dbReference type="Proteomes" id="UP000016931"/>
    </source>
</evidence>
<reference evidence="3" key="1">
    <citation type="journal article" date="2012" name="PLoS Pathog.">
        <title>Diverse lifestyles and strategies of plant pathogenesis encoded in the genomes of eighteen Dothideomycetes fungi.</title>
        <authorList>
            <person name="Ohm R.A."/>
            <person name="Feau N."/>
            <person name="Henrissat B."/>
            <person name="Schoch C.L."/>
            <person name="Horwitz B.A."/>
            <person name="Barry K.W."/>
            <person name="Condon B.J."/>
            <person name="Copeland A.C."/>
            <person name="Dhillon B."/>
            <person name="Glaser F."/>
            <person name="Hesse C.N."/>
            <person name="Kosti I."/>
            <person name="LaButti K."/>
            <person name="Lindquist E.A."/>
            <person name="Lucas S."/>
            <person name="Salamov A.A."/>
            <person name="Bradshaw R.E."/>
            <person name="Ciuffetti L."/>
            <person name="Hamelin R.C."/>
            <person name="Kema G.H.J."/>
            <person name="Lawrence C."/>
            <person name="Scott J.A."/>
            <person name="Spatafora J.W."/>
            <person name="Turgeon B.G."/>
            <person name="de Wit P.J.G.M."/>
            <person name="Zhong S."/>
            <person name="Goodwin S.B."/>
            <person name="Grigoriev I.V."/>
        </authorList>
    </citation>
    <scope>NUCLEOTIDE SEQUENCE [LARGE SCALE GENOMIC DNA]</scope>
    <source>
        <strain evidence="3">SO2202</strain>
    </source>
</reference>
<dbReference type="InterPro" id="IPR039251">
    <property type="entry name" value="OXLD1"/>
</dbReference>
<dbReference type="OMA" id="IVWDIFR"/>
<reference evidence="3" key="2">
    <citation type="submission" date="2012-07" db="EMBL/GenBank/DDBJ databases">
        <title>Genome evolution in poplar pathogens from wild and recently domesticated pathosystems.</title>
        <authorList>
            <consortium name="DOE Joint Genome Institute"/>
            <person name="Dhillon B."/>
            <person name="Feau N."/>
            <person name="Sakalidis M.L."/>
            <person name="Gill N."/>
            <person name="Aerts A."/>
            <person name="Ohm R."/>
            <person name="LaButti K."/>
            <person name="Pangilinan J."/>
            <person name="Lindquist E."/>
            <person name="Copeland A."/>
            <person name="Beauseigle S."/>
            <person name="Grigoriev I.V."/>
            <person name="Goodwin S.B."/>
            <person name="Tanguay P."/>
            <person name="Hamelin R.C."/>
        </authorList>
    </citation>
    <scope>NUCLEOTIDE SEQUENCE</scope>
    <source>
        <strain evidence="3">SO2202</strain>
    </source>
</reference>
<dbReference type="InterPro" id="IPR019180">
    <property type="entry name" value="Oxidoreductase-like_N"/>
</dbReference>
<dbReference type="RefSeq" id="XP_016764248.1">
    <property type="nucleotide sequence ID" value="XM_016904523.1"/>
</dbReference>
<feature type="compositionally biased region" description="Low complexity" evidence="1">
    <location>
        <begin position="278"/>
        <end position="295"/>
    </location>
</feature>
<protein>
    <recommendedName>
        <fullName evidence="2">Oxidoreductase-like domain-containing protein</fullName>
    </recommendedName>
</protein>
<dbReference type="OrthoDB" id="10064411at2759"/>
<dbReference type="PANTHER" id="PTHR21193:SF3">
    <property type="entry name" value="OXIDOREDUCTASE-LIKE DOMAIN-CONTAINING PROTEIN 1"/>
    <property type="match status" value="1"/>
</dbReference>